<evidence type="ECO:0000256" key="1">
    <source>
        <dbReference type="SAM" id="Phobius"/>
    </source>
</evidence>
<dbReference type="AlphaFoldDB" id="A0AAV1JQB7"/>
<keyword evidence="3" id="KW-1185">Reference proteome</keyword>
<organism evidence="2 3">
    <name type="scientific">Leptosia nina</name>
    <dbReference type="NCBI Taxonomy" id="320188"/>
    <lineage>
        <taxon>Eukaryota</taxon>
        <taxon>Metazoa</taxon>
        <taxon>Ecdysozoa</taxon>
        <taxon>Arthropoda</taxon>
        <taxon>Hexapoda</taxon>
        <taxon>Insecta</taxon>
        <taxon>Pterygota</taxon>
        <taxon>Neoptera</taxon>
        <taxon>Endopterygota</taxon>
        <taxon>Lepidoptera</taxon>
        <taxon>Glossata</taxon>
        <taxon>Ditrysia</taxon>
        <taxon>Papilionoidea</taxon>
        <taxon>Pieridae</taxon>
        <taxon>Pierinae</taxon>
        <taxon>Leptosia</taxon>
    </lineage>
</organism>
<accession>A0AAV1JQB7</accession>
<sequence length="100" mass="11271">MIDLDLVLEIYLPYFGHALMALGYILEEIESIQPPLPSAVVLIGHLCVLTDPRTLSVEQESVRIINIIFLISNLLVFVYDFIVALDLNMPPINELDPYMG</sequence>
<proteinExistence type="predicted"/>
<keyword evidence="1" id="KW-0472">Membrane</keyword>
<evidence type="ECO:0000313" key="2">
    <source>
        <dbReference type="EMBL" id="CAK1551683.1"/>
    </source>
</evidence>
<dbReference type="EMBL" id="CAVLEF010000132">
    <property type="protein sequence ID" value="CAK1551683.1"/>
    <property type="molecule type" value="Genomic_DNA"/>
</dbReference>
<feature type="transmembrane region" description="Helical" evidence="1">
    <location>
        <begin position="7"/>
        <end position="26"/>
    </location>
</feature>
<name>A0AAV1JQB7_9NEOP</name>
<reference evidence="2 3" key="1">
    <citation type="submission" date="2023-11" db="EMBL/GenBank/DDBJ databases">
        <authorList>
            <person name="Okamura Y."/>
        </authorList>
    </citation>
    <scope>NUCLEOTIDE SEQUENCE [LARGE SCALE GENOMIC DNA]</scope>
</reference>
<keyword evidence="1" id="KW-0812">Transmembrane</keyword>
<feature type="transmembrane region" description="Helical" evidence="1">
    <location>
        <begin position="32"/>
        <end position="52"/>
    </location>
</feature>
<keyword evidence="1" id="KW-1133">Transmembrane helix</keyword>
<comment type="caution">
    <text evidence="2">The sequence shown here is derived from an EMBL/GenBank/DDBJ whole genome shotgun (WGS) entry which is preliminary data.</text>
</comment>
<protein>
    <submittedName>
        <fullName evidence="2">Uncharacterized protein</fullName>
    </submittedName>
</protein>
<evidence type="ECO:0000313" key="3">
    <source>
        <dbReference type="Proteomes" id="UP001497472"/>
    </source>
</evidence>
<dbReference type="Proteomes" id="UP001497472">
    <property type="component" value="Unassembled WGS sequence"/>
</dbReference>
<feature type="transmembrane region" description="Helical" evidence="1">
    <location>
        <begin position="64"/>
        <end position="85"/>
    </location>
</feature>
<gene>
    <name evidence="2" type="ORF">LNINA_LOCUS10797</name>
</gene>